<evidence type="ECO:0000313" key="2">
    <source>
        <dbReference type="Proteomes" id="UP001228376"/>
    </source>
</evidence>
<gene>
    <name evidence="1" type="ORF">P5G51_001410</name>
</gene>
<comment type="caution">
    <text evidence="1">The sequence shown here is derived from an EMBL/GenBank/DDBJ whole genome shotgun (WGS) entry which is preliminary data.</text>
</comment>
<reference evidence="1 2" key="1">
    <citation type="submission" date="2023-10" db="EMBL/GenBank/DDBJ databases">
        <title>179-bfca-hs.</title>
        <authorList>
            <person name="Miliotis G."/>
            <person name="Sengupta P."/>
            <person name="Hameed A."/>
            <person name="Chuvochina M."/>
            <person name="Mcdonagh F."/>
            <person name="Simpson A.C."/>
            <person name="Singh N.K."/>
            <person name="Rekha P.D."/>
            <person name="Raman K."/>
            <person name="Hugenholtz P."/>
            <person name="Venkateswaran K."/>
        </authorList>
    </citation>
    <scope>NUCLEOTIDE SEQUENCE [LARGE SCALE GENOMIC DNA]</scope>
    <source>
        <strain evidence="1 2">179-BFC-A-HS</strain>
    </source>
</reference>
<evidence type="ECO:0008006" key="3">
    <source>
        <dbReference type="Google" id="ProtNLM"/>
    </source>
</evidence>
<proteinExistence type="predicted"/>
<evidence type="ECO:0000313" key="1">
    <source>
        <dbReference type="EMBL" id="MDY0404247.1"/>
    </source>
</evidence>
<sequence length="95" mass="11189">MTISTLTYQIKASSSIIPESPKKYLKHKNPKLLKRIPLEKLMDLKVDYAFKQLFGNEKNKEITKLFLHACDPAKKWKGPDYRPVFSKHRNWRGIC</sequence>
<accession>A0ABU5CEG5</accession>
<keyword evidence="2" id="KW-1185">Reference proteome</keyword>
<dbReference type="EMBL" id="JAROCA020000001">
    <property type="protein sequence ID" value="MDY0404247.1"/>
    <property type="molecule type" value="Genomic_DNA"/>
</dbReference>
<protein>
    <recommendedName>
        <fullName evidence="3">Transposase</fullName>
    </recommendedName>
</protein>
<dbReference type="Proteomes" id="UP001228376">
    <property type="component" value="Unassembled WGS sequence"/>
</dbReference>
<name>A0ABU5CEG5_9BACI</name>
<dbReference type="RefSeq" id="WP_306068348.1">
    <property type="nucleotide sequence ID" value="NZ_JAROCA020000001.1"/>
</dbReference>
<organism evidence="1 2">
    <name type="scientific">Tigheibacillus jepli</name>
    <dbReference type="NCBI Taxonomy" id="3035914"/>
    <lineage>
        <taxon>Bacteria</taxon>
        <taxon>Bacillati</taxon>
        <taxon>Bacillota</taxon>
        <taxon>Bacilli</taxon>
        <taxon>Bacillales</taxon>
        <taxon>Bacillaceae</taxon>
        <taxon>Tigheibacillus</taxon>
    </lineage>
</organism>